<dbReference type="RefSeq" id="WP_080803180.1">
    <property type="nucleotide sequence ID" value="NZ_LT828544.1"/>
</dbReference>
<dbReference type="GO" id="GO:0006231">
    <property type="term" value="P:dTMP biosynthetic process"/>
    <property type="evidence" value="ECO:0007669"/>
    <property type="project" value="UniProtKB-UniRule"/>
</dbReference>
<dbReference type="AlphaFoldDB" id="A0A1W1HKW7"/>
<proteinExistence type="predicted"/>
<evidence type="ECO:0000256" key="1">
    <source>
        <dbReference type="NCBIfam" id="TIGR02170"/>
    </source>
</evidence>
<dbReference type="Gene3D" id="3.30.1360.170">
    <property type="match status" value="1"/>
</dbReference>
<protein>
    <recommendedName>
        <fullName evidence="1">FAD-dependent thymidylate synthase</fullName>
        <ecNumber evidence="1">2.1.1.148</ecNumber>
    </recommendedName>
</protein>
<dbReference type="Pfam" id="PF02511">
    <property type="entry name" value="Thy1"/>
    <property type="match status" value="1"/>
</dbReference>
<dbReference type="SUPFAM" id="SSF69796">
    <property type="entry name" value="Thymidylate synthase-complementing protein Thy1"/>
    <property type="match status" value="1"/>
</dbReference>
<dbReference type="STRING" id="1246637.MTBBW1_850053"/>
<gene>
    <name evidence="2" type="primary">thyX</name>
    <name evidence="2" type="ORF">MTBBW1_850053</name>
</gene>
<name>A0A1W1HKW7_9BACT</name>
<dbReference type="GO" id="GO:0004799">
    <property type="term" value="F:thymidylate synthase activity"/>
    <property type="evidence" value="ECO:0007669"/>
    <property type="project" value="TreeGrafter"/>
</dbReference>
<dbReference type="GO" id="GO:0050660">
    <property type="term" value="F:flavin adenine dinucleotide binding"/>
    <property type="evidence" value="ECO:0007669"/>
    <property type="project" value="UniProtKB-UniRule"/>
</dbReference>
<accession>A0A1W1HKW7</accession>
<dbReference type="GO" id="GO:0050797">
    <property type="term" value="F:thymidylate synthase (FAD) activity"/>
    <property type="evidence" value="ECO:0007669"/>
    <property type="project" value="UniProtKB-UniRule"/>
</dbReference>
<evidence type="ECO:0000313" key="3">
    <source>
        <dbReference type="Proteomes" id="UP000191931"/>
    </source>
</evidence>
<dbReference type="GO" id="GO:0032259">
    <property type="term" value="P:methylation"/>
    <property type="evidence" value="ECO:0007669"/>
    <property type="project" value="UniProtKB-KW"/>
</dbReference>
<dbReference type="PANTHER" id="PTHR34934:SF1">
    <property type="entry name" value="FLAVIN-DEPENDENT THYMIDYLATE SYNTHASE"/>
    <property type="match status" value="1"/>
</dbReference>
<dbReference type="GO" id="GO:0070402">
    <property type="term" value="F:NADPH binding"/>
    <property type="evidence" value="ECO:0007669"/>
    <property type="project" value="TreeGrafter"/>
</dbReference>
<dbReference type="CDD" id="cd20175">
    <property type="entry name" value="ThyX"/>
    <property type="match status" value="1"/>
</dbReference>
<dbReference type="NCBIfam" id="TIGR02170">
    <property type="entry name" value="thyX"/>
    <property type="match status" value="1"/>
</dbReference>
<keyword evidence="2" id="KW-0489">Methyltransferase</keyword>
<keyword evidence="3" id="KW-1185">Reference proteome</keyword>
<organism evidence="2 3">
    <name type="scientific">Desulfamplus magnetovallimortis</name>
    <dbReference type="NCBI Taxonomy" id="1246637"/>
    <lineage>
        <taxon>Bacteria</taxon>
        <taxon>Pseudomonadati</taxon>
        <taxon>Thermodesulfobacteriota</taxon>
        <taxon>Desulfobacteria</taxon>
        <taxon>Desulfobacterales</taxon>
        <taxon>Desulfobacteraceae</taxon>
        <taxon>Desulfamplus</taxon>
    </lineage>
</organism>
<reference evidence="2 3" key="1">
    <citation type="submission" date="2017-03" db="EMBL/GenBank/DDBJ databases">
        <authorList>
            <person name="Afonso C.L."/>
            <person name="Miller P.J."/>
            <person name="Scott M.A."/>
            <person name="Spackman E."/>
            <person name="Goraichik I."/>
            <person name="Dimitrov K.M."/>
            <person name="Suarez D.L."/>
            <person name="Swayne D.E."/>
        </authorList>
    </citation>
    <scope>NUCLEOTIDE SEQUENCE [LARGE SCALE GENOMIC DNA]</scope>
    <source>
        <strain evidence="2">PRJEB14757</strain>
    </source>
</reference>
<dbReference type="InterPro" id="IPR003669">
    <property type="entry name" value="Thymidylate_synthase_ThyX"/>
</dbReference>
<dbReference type="PROSITE" id="PS51331">
    <property type="entry name" value="THYX"/>
    <property type="match status" value="1"/>
</dbReference>
<sequence length="218" mass="25528">MKIIQPCFEILHMADTDEIYRHLELAARTCYKSEDKISSGTAAQFLKRIVKSGHESVIEHISISARIVCDRGVTHELVRHRLCSFSQESTRYANYSKEKFGNEITVIKPFFWKEDSQAYETWKEAMKACEKAYLALIENGAKAQEARSVLPNSLKTDIIITANIREWRHIFKLRCSKASHPQMREIMLPMLEEFYKRVPVLFETLYETYKTDIDSFKY</sequence>
<dbReference type="InterPro" id="IPR036098">
    <property type="entry name" value="Thymidylate_synthase_ThyX_sf"/>
</dbReference>
<dbReference type="OrthoDB" id="9780625at2"/>
<dbReference type="PANTHER" id="PTHR34934">
    <property type="entry name" value="FLAVIN-DEPENDENT THYMIDYLATE SYNTHASE"/>
    <property type="match status" value="1"/>
</dbReference>
<dbReference type="EC" id="2.1.1.148" evidence="1"/>
<evidence type="ECO:0000313" key="2">
    <source>
        <dbReference type="EMBL" id="SLM33065.1"/>
    </source>
</evidence>
<dbReference type="Proteomes" id="UP000191931">
    <property type="component" value="Unassembled WGS sequence"/>
</dbReference>
<dbReference type="EMBL" id="FWEV01000331">
    <property type="protein sequence ID" value="SLM33065.1"/>
    <property type="molecule type" value="Genomic_DNA"/>
</dbReference>
<keyword evidence="2" id="KW-0808">Transferase</keyword>